<dbReference type="EMBL" id="LAZR01029217">
    <property type="protein sequence ID" value="KKL60242.1"/>
    <property type="molecule type" value="Genomic_DNA"/>
</dbReference>
<reference evidence="1" key="1">
    <citation type="journal article" date="2015" name="Nature">
        <title>Complex archaea that bridge the gap between prokaryotes and eukaryotes.</title>
        <authorList>
            <person name="Spang A."/>
            <person name="Saw J.H."/>
            <person name="Jorgensen S.L."/>
            <person name="Zaremba-Niedzwiedzka K."/>
            <person name="Martijn J."/>
            <person name="Lind A.E."/>
            <person name="van Eijk R."/>
            <person name="Schleper C."/>
            <person name="Guy L."/>
            <person name="Ettema T.J."/>
        </authorList>
    </citation>
    <scope>NUCLEOTIDE SEQUENCE</scope>
</reference>
<feature type="non-terminal residue" evidence="1">
    <location>
        <position position="22"/>
    </location>
</feature>
<proteinExistence type="predicted"/>
<accession>A0A0F9GAP1</accession>
<evidence type="ECO:0000313" key="1">
    <source>
        <dbReference type="EMBL" id="KKL60242.1"/>
    </source>
</evidence>
<dbReference type="AlphaFoldDB" id="A0A0F9GAP1"/>
<protein>
    <submittedName>
        <fullName evidence="1">Uncharacterized protein</fullName>
    </submittedName>
</protein>
<gene>
    <name evidence="1" type="ORF">LCGC14_2207230</name>
</gene>
<organism evidence="1">
    <name type="scientific">marine sediment metagenome</name>
    <dbReference type="NCBI Taxonomy" id="412755"/>
    <lineage>
        <taxon>unclassified sequences</taxon>
        <taxon>metagenomes</taxon>
        <taxon>ecological metagenomes</taxon>
    </lineage>
</organism>
<sequence>MSGYVVDHPTQGYYNIYVEHIC</sequence>
<comment type="caution">
    <text evidence="1">The sequence shown here is derived from an EMBL/GenBank/DDBJ whole genome shotgun (WGS) entry which is preliminary data.</text>
</comment>
<name>A0A0F9GAP1_9ZZZZ</name>